<dbReference type="STRING" id="1121267.CCUN_0541"/>
<evidence type="ECO:0000256" key="9">
    <source>
        <dbReference type="ARBA" id="ARBA00023136"/>
    </source>
</evidence>
<proteinExistence type="predicted"/>
<dbReference type="AlphaFoldDB" id="A0A1W6BVR2"/>
<keyword evidence="9 10" id="KW-0472">Membrane</keyword>
<feature type="transmembrane region" description="Helical" evidence="10">
    <location>
        <begin position="155"/>
        <end position="174"/>
    </location>
</feature>
<feature type="transmembrane region" description="Helical" evidence="10">
    <location>
        <begin position="409"/>
        <end position="430"/>
    </location>
</feature>
<evidence type="ECO:0000256" key="7">
    <source>
        <dbReference type="ARBA" id="ARBA00022989"/>
    </source>
</evidence>
<keyword evidence="4" id="KW-0633">Potassium transport</keyword>
<keyword evidence="6" id="KW-0630">Potassium</keyword>
<feature type="transmembrane region" description="Helical" evidence="10">
    <location>
        <begin position="186"/>
        <end position="212"/>
    </location>
</feature>
<feature type="transmembrane region" description="Helical" evidence="10">
    <location>
        <begin position="72"/>
        <end position="96"/>
    </location>
</feature>
<dbReference type="InterPro" id="IPR004772">
    <property type="entry name" value="TrkH"/>
</dbReference>
<evidence type="ECO:0000256" key="4">
    <source>
        <dbReference type="ARBA" id="ARBA00022538"/>
    </source>
</evidence>
<dbReference type="NCBIfam" id="TIGR00933">
    <property type="entry name" value="2a38"/>
    <property type="match status" value="1"/>
</dbReference>
<dbReference type="RefSeq" id="WP_027306367.1">
    <property type="nucleotide sequence ID" value="NZ_CP020867.1"/>
</dbReference>
<accession>A0A1W6BVR2</accession>
<feature type="transmembrane region" description="Helical" evidence="10">
    <location>
        <begin position="346"/>
        <end position="366"/>
    </location>
</feature>
<dbReference type="KEGG" id="ccun:CCUN_0541"/>
<dbReference type="EMBL" id="CP020867">
    <property type="protein sequence ID" value="ARJ56178.1"/>
    <property type="molecule type" value="Genomic_DNA"/>
</dbReference>
<feature type="transmembrane region" description="Helical" evidence="10">
    <location>
        <begin position="127"/>
        <end position="148"/>
    </location>
</feature>
<evidence type="ECO:0000256" key="3">
    <source>
        <dbReference type="ARBA" id="ARBA00022475"/>
    </source>
</evidence>
<gene>
    <name evidence="11" type="primary">ktrB</name>
    <name evidence="11" type="ORF">CCUN_0541</name>
</gene>
<evidence type="ECO:0000256" key="10">
    <source>
        <dbReference type="SAM" id="Phobius"/>
    </source>
</evidence>
<dbReference type="PANTHER" id="PTHR32024:SF1">
    <property type="entry name" value="KTR SYSTEM POTASSIUM UPTAKE PROTEIN B"/>
    <property type="match status" value="1"/>
</dbReference>
<evidence type="ECO:0000256" key="1">
    <source>
        <dbReference type="ARBA" id="ARBA00004651"/>
    </source>
</evidence>
<dbReference type="GO" id="GO:0015379">
    <property type="term" value="F:potassium:chloride symporter activity"/>
    <property type="evidence" value="ECO:0007669"/>
    <property type="project" value="InterPro"/>
</dbReference>
<dbReference type="GO" id="GO:0005886">
    <property type="term" value="C:plasma membrane"/>
    <property type="evidence" value="ECO:0007669"/>
    <property type="project" value="UniProtKB-SubCell"/>
</dbReference>
<dbReference type="Pfam" id="PF02386">
    <property type="entry name" value="TrkH"/>
    <property type="match status" value="1"/>
</dbReference>
<feature type="transmembrane region" description="Helical" evidence="10">
    <location>
        <begin position="39"/>
        <end position="60"/>
    </location>
</feature>
<feature type="transmembrane region" description="Helical" evidence="10">
    <location>
        <begin position="12"/>
        <end position="33"/>
    </location>
</feature>
<reference evidence="11 12" key="1">
    <citation type="submission" date="2017-04" db="EMBL/GenBank/DDBJ databases">
        <title>Complete genome sequence of the Campylobacter cuniculorum type strain LMG24588.</title>
        <authorList>
            <person name="Miller W.G."/>
            <person name="Yee E."/>
            <person name="Revez J."/>
            <person name="Bono J.L."/>
            <person name="Rossi M."/>
        </authorList>
    </citation>
    <scope>NUCLEOTIDE SEQUENCE [LARGE SCALE GENOMIC DNA]</scope>
    <source>
        <strain evidence="11 12">LMG 24588</strain>
    </source>
</reference>
<dbReference type="InterPro" id="IPR003445">
    <property type="entry name" value="Cat_transpt"/>
</dbReference>
<evidence type="ECO:0000313" key="11">
    <source>
        <dbReference type="EMBL" id="ARJ56178.1"/>
    </source>
</evidence>
<evidence type="ECO:0000256" key="8">
    <source>
        <dbReference type="ARBA" id="ARBA00023065"/>
    </source>
</evidence>
<comment type="subcellular location">
    <subcellularLocation>
        <location evidence="1">Cell membrane</location>
        <topology evidence="1">Multi-pass membrane protein</topology>
    </subcellularLocation>
</comment>
<evidence type="ECO:0000256" key="6">
    <source>
        <dbReference type="ARBA" id="ARBA00022958"/>
    </source>
</evidence>
<dbReference type="eggNOG" id="COG0168">
    <property type="taxonomic scope" value="Bacteria"/>
</dbReference>
<sequence>MKQFGFDRRTLKILLSGYIIIALAGSLLLSLDFAHTKPLSFLDAFFTSASAVSMTGLIVKNTASDFTLYGQIIILILVQIGGLGYMGIGLFIYILIRKKVGFSGKNLLKESLVHSSMDGLFSFFKKLLLFIVIIEFIGTILFFLRFALEMDFGKALWFGFFHSVSAFNNSGFYILEDGLLKYRHDIAINLIFTSLVIIGGLGYFVIVELYFFQRKRLQNLSLHTKIVVFSTLFFIVFSTLMMFILEYSNPNSIGNFSFFDKLLSSYFTAVNFRTSGFNTLDVYYFKDASLFFGSLFMVIGGAPGGTAGGMKVTTVVVLVLYAYWSVRNGRVRIFGYEIPQETINKAFVIGVGSAIYIVICTILLSLLESEIRFIALLFETSSAFATVGFSVGDGGSLSLCAKFNPVSKIIVIIMMLSGRIGVFAFFISIFSQDKAIHIKYPKGRVNL</sequence>
<dbReference type="PANTHER" id="PTHR32024">
    <property type="entry name" value="TRK SYSTEM POTASSIUM UPTAKE PROTEIN TRKG-RELATED"/>
    <property type="match status" value="1"/>
</dbReference>
<keyword evidence="5 10" id="KW-0812">Transmembrane</keyword>
<evidence type="ECO:0000256" key="2">
    <source>
        <dbReference type="ARBA" id="ARBA00022448"/>
    </source>
</evidence>
<dbReference type="Proteomes" id="UP000192902">
    <property type="component" value="Chromosome"/>
</dbReference>
<evidence type="ECO:0000256" key="5">
    <source>
        <dbReference type="ARBA" id="ARBA00022692"/>
    </source>
</evidence>
<keyword evidence="3" id="KW-1003">Cell membrane</keyword>
<keyword evidence="2" id="KW-0813">Transport</keyword>
<organism evidence="11 12">
    <name type="scientific">Campylobacter cuniculorum DSM 23162 = LMG 24588</name>
    <dbReference type="NCBI Taxonomy" id="1121267"/>
    <lineage>
        <taxon>Bacteria</taxon>
        <taxon>Pseudomonadati</taxon>
        <taxon>Campylobacterota</taxon>
        <taxon>Epsilonproteobacteria</taxon>
        <taxon>Campylobacterales</taxon>
        <taxon>Campylobacteraceae</taxon>
        <taxon>Campylobacter</taxon>
    </lineage>
</organism>
<evidence type="ECO:0000313" key="12">
    <source>
        <dbReference type="Proteomes" id="UP000192902"/>
    </source>
</evidence>
<dbReference type="OrthoDB" id="9810952at2"/>
<feature type="transmembrane region" description="Helical" evidence="10">
    <location>
        <begin position="224"/>
        <end position="245"/>
    </location>
</feature>
<keyword evidence="8" id="KW-0406">Ion transport</keyword>
<protein>
    <submittedName>
        <fullName evidence="11">Potassium transporter KtrAB, KtrB subunit</fullName>
    </submittedName>
</protein>
<keyword evidence="7 10" id="KW-1133">Transmembrane helix</keyword>
<name>A0A1W6BVR2_9BACT</name>
<feature type="transmembrane region" description="Helical" evidence="10">
    <location>
        <begin position="283"/>
        <end position="302"/>
    </location>
</feature>